<dbReference type="AlphaFoldDB" id="A0A0S4MIY5"/>
<proteinExistence type="predicted"/>
<evidence type="ECO:0000313" key="1">
    <source>
        <dbReference type="EMBL" id="CUT98737.1"/>
    </source>
</evidence>
<dbReference type="EMBL" id="LN902844">
    <property type="protein sequence ID" value="CUT98737.1"/>
    <property type="molecule type" value="Genomic_DNA"/>
</dbReference>
<evidence type="ECO:0000313" key="2">
    <source>
        <dbReference type="Proteomes" id="UP000017246"/>
    </source>
</evidence>
<sequence length="67" mass="7974">MRLPHGQEIMTIREQYDLRELKCPELSKLWLSQRDHLNIVEAYKKPPKDQPFLNISSIVWTVQSLVI</sequence>
<dbReference type="GO" id="GO:0005524">
    <property type="term" value="F:ATP binding"/>
    <property type="evidence" value="ECO:0007669"/>
    <property type="project" value="UniProtKB-KW"/>
</dbReference>
<reference evidence="1" key="1">
    <citation type="journal article" date="2013" name="Nature">
        <title>The genomes of four tapeworm species reveal adaptations to parasitism.</title>
        <authorList>
            <person name="Tsai I.J."/>
            <person name="Zarowiecki M."/>
            <person name="Holroyd N."/>
            <person name="Garciarrubio A."/>
            <person name="Sanchez-Flores A."/>
            <person name="Brooks K.L."/>
            <person name="Tracey A."/>
            <person name="Bobes R.J."/>
            <person name="Fragoso G."/>
            <person name="Sciutto E."/>
            <person name="Aslett M."/>
            <person name="Beasley H."/>
            <person name="Bennett H.M."/>
            <person name="Cai J."/>
            <person name="Camicia F."/>
            <person name="Clark R."/>
            <person name="Cucher M."/>
            <person name="De Silva N."/>
            <person name="Day T.A."/>
            <person name="Deplazes P."/>
            <person name="Estrada K."/>
            <person name="Fernandez C."/>
            <person name="Holland P.W."/>
            <person name="Hou J."/>
            <person name="Hu S."/>
            <person name="Huckvale T."/>
            <person name="Hung S.S."/>
            <person name="Kamenetzky L."/>
            <person name="Keane J.A."/>
            <person name="Kiss F."/>
            <person name="Koziol U."/>
            <person name="Lambert O."/>
            <person name="Liu K."/>
            <person name="Luo X."/>
            <person name="Luo Y."/>
            <person name="Macchiaroli N."/>
            <person name="Nichol S."/>
            <person name="Paps J."/>
            <person name="Parkinson J."/>
            <person name="Pouchkina-Stantcheva N."/>
            <person name="Riddiford N."/>
            <person name="Rosenzvit M."/>
            <person name="Salinas G."/>
            <person name="Wasmuth J.D."/>
            <person name="Zamanian M."/>
            <person name="Zheng Y."/>
            <person name="Cai X."/>
            <person name="Soberon X."/>
            <person name="Olson P.D."/>
            <person name="Laclette J.P."/>
            <person name="Brehm K."/>
            <person name="Berriman M."/>
            <person name="Garciarrubio A."/>
            <person name="Bobes R.J."/>
            <person name="Fragoso G."/>
            <person name="Sanchez-Flores A."/>
            <person name="Estrada K."/>
            <person name="Cevallos M.A."/>
            <person name="Morett E."/>
            <person name="Gonzalez V."/>
            <person name="Portillo T."/>
            <person name="Ochoa-Leyva A."/>
            <person name="Jose M.V."/>
            <person name="Sciutto E."/>
            <person name="Landa A."/>
            <person name="Jimenez L."/>
            <person name="Valdes V."/>
            <person name="Carrero J.C."/>
            <person name="Larralde C."/>
            <person name="Morales-Montor J."/>
            <person name="Limon-Lason J."/>
            <person name="Soberon X."/>
            <person name="Laclette J.P."/>
        </authorList>
    </citation>
    <scope>NUCLEOTIDE SEQUENCE [LARGE SCALE GENOMIC DNA]</scope>
</reference>
<protein>
    <submittedName>
        <fullName evidence="1">ATP-binding cassette sub-family A member 10</fullName>
    </submittedName>
</protein>
<keyword evidence="1" id="KW-0547">Nucleotide-binding</keyword>
<accession>A0A0S4MIY5</accession>
<organism evidence="1 2">
    <name type="scientific">Echinococcus multilocularis</name>
    <name type="common">Fox tapeworm</name>
    <dbReference type="NCBI Taxonomy" id="6211"/>
    <lineage>
        <taxon>Eukaryota</taxon>
        <taxon>Metazoa</taxon>
        <taxon>Spiralia</taxon>
        <taxon>Lophotrochozoa</taxon>
        <taxon>Platyhelminthes</taxon>
        <taxon>Cestoda</taxon>
        <taxon>Eucestoda</taxon>
        <taxon>Cyclophyllidea</taxon>
        <taxon>Taeniidae</taxon>
        <taxon>Echinococcus</taxon>
    </lineage>
</organism>
<name>A0A0S4MIY5_ECHMU</name>
<keyword evidence="2" id="KW-1185">Reference proteome</keyword>
<dbReference type="Proteomes" id="UP000017246">
    <property type="component" value="Unassembled WGS sequence"/>
</dbReference>
<keyword evidence="1" id="KW-0067">ATP-binding</keyword>
<reference evidence="1" key="2">
    <citation type="submission" date="2015-11" db="EMBL/GenBank/DDBJ databases">
        <authorList>
            <person name="Zhang Y."/>
            <person name="Guo Z."/>
        </authorList>
    </citation>
    <scope>NUCLEOTIDE SEQUENCE</scope>
</reference>